<keyword evidence="1" id="KW-0812">Transmembrane</keyword>
<evidence type="ECO:0000256" key="1">
    <source>
        <dbReference type="SAM" id="Phobius"/>
    </source>
</evidence>
<accession>A0A5N6QSN7</accession>
<dbReference type="OrthoDB" id="1738566at2759"/>
<organism evidence="2 3">
    <name type="scientific">Carpinus fangiana</name>
    <dbReference type="NCBI Taxonomy" id="176857"/>
    <lineage>
        <taxon>Eukaryota</taxon>
        <taxon>Viridiplantae</taxon>
        <taxon>Streptophyta</taxon>
        <taxon>Embryophyta</taxon>
        <taxon>Tracheophyta</taxon>
        <taxon>Spermatophyta</taxon>
        <taxon>Magnoliopsida</taxon>
        <taxon>eudicotyledons</taxon>
        <taxon>Gunneridae</taxon>
        <taxon>Pentapetalae</taxon>
        <taxon>rosids</taxon>
        <taxon>fabids</taxon>
        <taxon>Fagales</taxon>
        <taxon>Betulaceae</taxon>
        <taxon>Carpinus</taxon>
    </lineage>
</organism>
<keyword evidence="3" id="KW-1185">Reference proteome</keyword>
<evidence type="ECO:0008006" key="4">
    <source>
        <dbReference type="Google" id="ProtNLM"/>
    </source>
</evidence>
<proteinExistence type="predicted"/>
<keyword evidence="1" id="KW-0472">Membrane</keyword>
<reference evidence="2 3" key="1">
    <citation type="submission" date="2019-06" db="EMBL/GenBank/DDBJ databases">
        <title>A chromosomal-level reference genome of Carpinus fangiana (Coryloideae, Betulaceae).</title>
        <authorList>
            <person name="Yang X."/>
            <person name="Wang Z."/>
            <person name="Zhang L."/>
            <person name="Hao G."/>
            <person name="Liu J."/>
            <person name="Yang Y."/>
        </authorList>
    </citation>
    <scope>NUCLEOTIDE SEQUENCE [LARGE SCALE GENOMIC DNA]</scope>
    <source>
        <strain evidence="2">Cfa_2016G</strain>
        <tissue evidence="2">Leaf</tissue>
    </source>
</reference>
<dbReference type="EMBL" id="CM017322">
    <property type="protein sequence ID" value="KAE8010175.1"/>
    <property type="molecule type" value="Genomic_DNA"/>
</dbReference>
<gene>
    <name evidence="2" type="ORF">FH972_006565</name>
</gene>
<sequence>MASKINILPQPLDLVIGEIGRGDGNGGGGEWFSKVYGGGGFDGWRRKRKRKMLLLGFLLIFGLGLLLYYFWLGKRRSRDWVLGFCVGGVLMGFGLRREQVQKWAERVRVCPPMMEVDRRRRAMHVHGEEAPSTFKRIQEDAVVIPDRLTRSHTLGF</sequence>
<dbReference type="AlphaFoldDB" id="A0A5N6QSN7"/>
<feature type="transmembrane region" description="Helical" evidence="1">
    <location>
        <begin position="52"/>
        <end position="71"/>
    </location>
</feature>
<name>A0A5N6QSN7_9ROSI</name>
<protein>
    <recommendedName>
        <fullName evidence="4">Transmembrane protein</fullName>
    </recommendedName>
</protein>
<keyword evidence="1" id="KW-1133">Transmembrane helix</keyword>
<evidence type="ECO:0000313" key="3">
    <source>
        <dbReference type="Proteomes" id="UP000327013"/>
    </source>
</evidence>
<dbReference type="Proteomes" id="UP000327013">
    <property type="component" value="Chromosome 2"/>
</dbReference>
<evidence type="ECO:0000313" key="2">
    <source>
        <dbReference type="EMBL" id="KAE8010175.1"/>
    </source>
</evidence>